<keyword evidence="4" id="KW-0597">Phosphoprotein</keyword>
<evidence type="ECO:0000259" key="16">
    <source>
        <dbReference type="PROSITE" id="PS50011"/>
    </source>
</evidence>
<proteinExistence type="inferred from homology"/>
<dbReference type="GO" id="GO:0005737">
    <property type="term" value="C:cytoplasm"/>
    <property type="evidence" value="ECO:0007669"/>
    <property type="project" value="TreeGrafter"/>
</dbReference>
<evidence type="ECO:0000256" key="15">
    <source>
        <dbReference type="RuleBase" id="RU000304"/>
    </source>
</evidence>
<dbReference type="Proteomes" id="UP001153636">
    <property type="component" value="Chromosome 4"/>
</dbReference>
<gene>
    <name evidence="17" type="ORF">PSYICH_LOCUS10308</name>
</gene>
<keyword evidence="13" id="KW-0744">Spermatogenesis</keyword>
<evidence type="ECO:0000256" key="2">
    <source>
        <dbReference type="ARBA" id="ARBA00022473"/>
    </source>
</evidence>
<keyword evidence="10 14" id="KW-0067">ATP-binding</keyword>
<evidence type="ECO:0000256" key="8">
    <source>
        <dbReference type="ARBA" id="ARBA00022777"/>
    </source>
</evidence>
<keyword evidence="7 14" id="KW-0547">Nucleotide-binding</keyword>
<name>A0A9P0D059_9CUCU</name>
<evidence type="ECO:0000256" key="12">
    <source>
        <dbReference type="ARBA" id="ARBA00022843"/>
    </source>
</evidence>
<evidence type="ECO:0000256" key="14">
    <source>
        <dbReference type="PROSITE-ProRule" id="PRU10141"/>
    </source>
</evidence>
<dbReference type="EMBL" id="OV651816">
    <property type="protein sequence ID" value="CAH1109620.1"/>
    <property type="molecule type" value="Genomic_DNA"/>
</dbReference>
<dbReference type="GO" id="GO:0035556">
    <property type="term" value="P:intracellular signal transduction"/>
    <property type="evidence" value="ECO:0007669"/>
    <property type="project" value="TreeGrafter"/>
</dbReference>
<evidence type="ECO:0000313" key="17">
    <source>
        <dbReference type="EMBL" id="CAH1109620.1"/>
    </source>
</evidence>
<dbReference type="OrthoDB" id="541276at2759"/>
<protein>
    <recommendedName>
        <fullName evidence="16">Protein kinase domain-containing protein</fullName>
    </recommendedName>
</protein>
<reference evidence="17" key="1">
    <citation type="submission" date="2022-01" db="EMBL/GenBank/DDBJ databases">
        <authorList>
            <person name="King R."/>
        </authorList>
    </citation>
    <scope>NUCLEOTIDE SEQUENCE</scope>
</reference>
<dbReference type="GO" id="GO:0000226">
    <property type="term" value="P:microtubule cytoskeleton organization"/>
    <property type="evidence" value="ECO:0007669"/>
    <property type="project" value="TreeGrafter"/>
</dbReference>
<keyword evidence="6" id="KW-0479">Metal-binding</keyword>
<keyword evidence="5" id="KW-0808">Transferase</keyword>
<dbReference type="FunFam" id="1.10.510.10:FF:000658">
    <property type="entry name" value="Protein CBG12184"/>
    <property type="match status" value="1"/>
</dbReference>
<feature type="domain" description="Protein kinase" evidence="16">
    <location>
        <begin position="48"/>
        <end position="308"/>
    </location>
</feature>
<dbReference type="PROSITE" id="PS00107">
    <property type="entry name" value="PROTEIN_KINASE_ATP"/>
    <property type="match status" value="1"/>
</dbReference>
<dbReference type="PANTHER" id="PTHR24346">
    <property type="entry name" value="MAP/MICROTUBULE AFFINITY-REGULATING KINASE"/>
    <property type="match status" value="1"/>
</dbReference>
<keyword evidence="3 15" id="KW-0723">Serine/threonine-protein kinase</keyword>
<organism evidence="17 18">
    <name type="scientific">Psylliodes chrysocephalus</name>
    <dbReference type="NCBI Taxonomy" id="3402493"/>
    <lineage>
        <taxon>Eukaryota</taxon>
        <taxon>Metazoa</taxon>
        <taxon>Ecdysozoa</taxon>
        <taxon>Arthropoda</taxon>
        <taxon>Hexapoda</taxon>
        <taxon>Insecta</taxon>
        <taxon>Pterygota</taxon>
        <taxon>Neoptera</taxon>
        <taxon>Endopterygota</taxon>
        <taxon>Coleoptera</taxon>
        <taxon>Polyphaga</taxon>
        <taxon>Cucujiformia</taxon>
        <taxon>Chrysomeloidea</taxon>
        <taxon>Chrysomelidae</taxon>
        <taxon>Galerucinae</taxon>
        <taxon>Alticini</taxon>
        <taxon>Psylliodes</taxon>
    </lineage>
</organism>
<dbReference type="GO" id="GO:0050321">
    <property type="term" value="F:tau-protein kinase activity"/>
    <property type="evidence" value="ECO:0007669"/>
    <property type="project" value="TreeGrafter"/>
</dbReference>
<comment type="similarity">
    <text evidence="15">Belongs to the protein kinase superfamily.</text>
</comment>
<dbReference type="PROSITE" id="PS00108">
    <property type="entry name" value="PROTEIN_KINASE_ST"/>
    <property type="match status" value="1"/>
</dbReference>
<evidence type="ECO:0000313" key="18">
    <source>
        <dbReference type="Proteomes" id="UP001153636"/>
    </source>
</evidence>
<dbReference type="GO" id="GO:0000287">
    <property type="term" value="F:magnesium ion binding"/>
    <property type="evidence" value="ECO:0007669"/>
    <property type="project" value="UniProtKB-ARBA"/>
</dbReference>
<keyword evidence="12" id="KW-0832">Ubl conjugation</keyword>
<keyword evidence="9" id="KW-0221">Differentiation</keyword>
<dbReference type="InterPro" id="IPR017441">
    <property type="entry name" value="Protein_kinase_ATP_BS"/>
</dbReference>
<dbReference type="SUPFAM" id="SSF56112">
    <property type="entry name" value="Protein kinase-like (PK-like)"/>
    <property type="match status" value="1"/>
</dbReference>
<evidence type="ECO:0000256" key="10">
    <source>
        <dbReference type="ARBA" id="ARBA00022840"/>
    </source>
</evidence>
<sequence length="329" mass="38269">MSCGFMPKLTAIIYTKFNPISIACEMSKRSSTKRWDRYSPKVSKMSGYHMGKVIGKGTYSKVCLAINPVTQKKVACKIINKKSSGDEYIQKFLPRELKIISFIDHPNIVSFYKVVQSPHNVYVFMDYCKYGDLLEYIREHGAFTEEKTRILFKQVLEAVHYLHCLDVAHRDIKCENIFLVSTNRVKLGDFGFARYCINEFGKKILSNTFCGSAAYAAPEILQGKYYDPKKYDIWALGCILYVMVTASMPFDDTDIRQMVKDQMNRNIKNFDYFWEWCSANMKRLIILLLEPNMSLRINTLQISNHPWIKSNEYRRSRRSLLSVSDSKLV</sequence>
<feature type="binding site" evidence="14">
    <location>
        <position position="77"/>
    </location>
    <ligand>
        <name>ATP</name>
        <dbReference type="ChEBI" id="CHEBI:30616"/>
    </ligand>
</feature>
<keyword evidence="2" id="KW-0217">Developmental protein</keyword>
<evidence type="ECO:0000256" key="4">
    <source>
        <dbReference type="ARBA" id="ARBA00022553"/>
    </source>
</evidence>
<evidence type="ECO:0000256" key="13">
    <source>
        <dbReference type="ARBA" id="ARBA00022871"/>
    </source>
</evidence>
<keyword evidence="8" id="KW-0418">Kinase</keyword>
<dbReference type="PANTHER" id="PTHR24346:SF102">
    <property type="entry name" value="TESTIS-SPECIFIC SERINE_THREONINE-PROTEIN KINASE 1"/>
    <property type="match status" value="1"/>
</dbReference>
<dbReference type="InterPro" id="IPR011009">
    <property type="entry name" value="Kinase-like_dom_sf"/>
</dbReference>
<evidence type="ECO:0000256" key="1">
    <source>
        <dbReference type="ARBA" id="ARBA00001946"/>
    </source>
</evidence>
<evidence type="ECO:0000256" key="5">
    <source>
        <dbReference type="ARBA" id="ARBA00022679"/>
    </source>
</evidence>
<accession>A0A9P0D059</accession>
<dbReference type="GO" id="GO:0030154">
    <property type="term" value="P:cell differentiation"/>
    <property type="evidence" value="ECO:0007669"/>
    <property type="project" value="UniProtKB-KW"/>
</dbReference>
<dbReference type="GO" id="GO:0007283">
    <property type="term" value="P:spermatogenesis"/>
    <property type="evidence" value="ECO:0007669"/>
    <property type="project" value="UniProtKB-KW"/>
</dbReference>
<evidence type="ECO:0000256" key="11">
    <source>
        <dbReference type="ARBA" id="ARBA00022842"/>
    </source>
</evidence>
<dbReference type="GO" id="GO:0005524">
    <property type="term" value="F:ATP binding"/>
    <property type="evidence" value="ECO:0007669"/>
    <property type="project" value="UniProtKB-UniRule"/>
</dbReference>
<dbReference type="SMART" id="SM00220">
    <property type="entry name" value="S_TKc"/>
    <property type="match status" value="1"/>
</dbReference>
<keyword evidence="11" id="KW-0460">Magnesium</keyword>
<dbReference type="InterPro" id="IPR000719">
    <property type="entry name" value="Prot_kinase_dom"/>
</dbReference>
<evidence type="ECO:0000256" key="6">
    <source>
        <dbReference type="ARBA" id="ARBA00022723"/>
    </source>
</evidence>
<dbReference type="AlphaFoldDB" id="A0A9P0D059"/>
<comment type="cofactor">
    <cofactor evidence="1">
        <name>Mg(2+)</name>
        <dbReference type="ChEBI" id="CHEBI:18420"/>
    </cofactor>
</comment>
<dbReference type="FunFam" id="3.30.200.20:FF:000042">
    <property type="entry name" value="Aurora kinase A"/>
    <property type="match status" value="1"/>
</dbReference>
<keyword evidence="18" id="KW-1185">Reference proteome</keyword>
<dbReference type="InterPro" id="IPR008271">
    <property type="entry name" value="Ser/Thr_kinase_AS"/>
</dbReference>
<dbReference type="Pfam" id="PF00069">
    <property type="entry name" value="Pkinase"/>
    <property type="match status" value="1"/>
</dbReference>
<dbReference type="Gene3D" id="1.10.510.10">
    <property type="entry name" value="Transferase(Phosphotransferase) domain 1"/>
    <property type="match status" value="1"/>
</dbReference>
<evidence type="ECO:0000256" key="9">
    <source>
        <dbReference type="ARBA" id="ARBA00022782"/>
    </source>
</evidence>
<evidence type="ECO:0000256" key="7">
    <source>
        <dbReference type="ARBA" id="ARBA00022741"/>
    </source>
</evidence>
<dbReference type="PROSITE" id="PS50011">
    <property type="entry name" value="PROTEIN_KINASE_DOM"/>
    <property type="match status" value="1"/>
</dbReference>
<evidence type="ECO:0000256" key="3">
    <source>
        <dbReference type="ARBA" id="ARBA00022527"/>
    </source>
</evidence>